<accession>I2GCP5</accession>
<dbReference type="InterPro" id="IPR018490">
    <property type="entry name" value="cNMP-bd_dom_sf"/>
</dbReference>
<comment type="caution">
    <text evidence="2">The sequence shown here is derived from an EMBL/GenBank/DDBJ whole genome shotgun (WGS) entry which is preliminary data.</text>
</comment>
<reference evidence="2 3" key="1">
    <citation type="journal article" date="2012" name="J. Bacteriol.">
        <title>Genome Sequence of the Filamentous Bacterium Fibrisoma limi BUZ 3T.</title>
        <authorList>
            <person name="Filippini M."/>
            <person name="Qi W."/>
            <person name="Jaenicke S."/>
            <person name="Goesmann A."/>
            <person name="Smits T.H."/>
            <person name="Bagheri H.C."/>
        </authorList>
    </citation>
    <scope>NUCLEOTIDE SEQUENCE [LARGE SCALE GENOMIC DNA]</scope>
    <source>
        <strain evidence="3">BUZ 3T</strain>
    </source>
</reference>
<organism evidence="2 3">
    <name type="scientific">Fibrisoma limi BUZ 3</name>
    <dbReference type="NCBI Taxonomy" id="1185876"/>
    <lineage>
        <taxon>Bacteria</taxon>
        <taxon>Pseudomonadati</taxon>
        <taxon>Bacteroidota</taxon>
        <taxon>Cytophagia</taxon>
        <taxon>Cytophagales</taxon>
        <taxon>Spirosomataceae</taxon>
        <taxon>Fibrisoma</taxon>
    </lineage>
</organism>
<dbReference type="Pfam" id="PF00027">
    <property type="entry name" value="cNMP_binding"/>
    <property type="match status" value="1"/>
</dbReference>
<name>I2GCP5_9BACT</name>
<keyword evidence="3" id="KW-1185">Reference proteome</keyword>
<dbReference type="STRING" id="1185876.BN8_00611"/>
<dbReference type="Proteomes" id="UP000009309">
    <property type="component" value="Unassembled WGS sequence"/>
</dbReference>
<dbReference type="InterPro" id="IPR000595">
    <property type="entry name" value="cNMP-bd_dom"/>
</dbReference>
<dbReference type="RefSeq" id="WP_009280255.1">
    <property type="nucleotide sequence ID" value="NZ_CAIT01000004.1"/>
</dbReference>
<dbReference type="EMBL" id="CAIT01000004">
    <property type="protein sequence ID" value="CCH51669.1"/>
    <property type="molecule type" value="Genomic_DNA"/>
</dbReference>
<dbReference type="Gene3D" id="2.60.120.10">
    <property type="entry name" value="Jelly Rolls"/>
    <property type="match status" value="1"/>
</dbReference>
<evidence type="ECO:0000313" key="2">
    <source>
        <dbReference type="EMBL" id="CCH51669.1"/>
    </source>
</evidence>
<dbReference type="AlphaFoldDB" id="I2GCP5"/>
<dbReference type="eggNOG" id="COG0664">
    <property type="taxonomic scope" value="Bacteria"/>
</dbReference>
<feature type="domain" description="Cyclic nucleotide-binding" evidence="1">
    <location>
        <begin position="30"/>
        <end position="125"/>
    </location>
</feature>
<dbReference type="InterPro" id="IPR014710">
    <property type="entry name" value="RmlC-like_jellyroll"/>
</dbReference>
<evidence type="ECO:0000259" key="1">
    <source>
        <dbReference type="Pfam" id="PF00027"/>
    </source>
</evidence>
<sequence>MEILLTQVRQLAPITEELEQALRHLLRRDELPRRHWLLQPGQISDRIYFIEKGVVRGYYLKELAGAEGPRSDGREVTSWFMRENDFIISIISFYTRQPAREYIELLEDSVVWSITFDQLQQLYRQFLEFNAVGRQLTEKYYVLSELRTQNLRMMTAHERYVQLLADFPAIFQRVPLKYIASHLGISPETLAPEGVTVEIDIRQCLVGCVTIVLVVH</sequence>
<proteinExistence type="predicted"/>
<dbReference type="SUPFAM" id="SSF51206">
    <property type="entry name" value="cAMP-binding domain-like"/>
    <property type="match status" value="1"/>
</dbReference>
<dbReference type="CDD" id="cd00038">
    <property type="entry name" value="CAP_ED"/>
    <property type="match status" value="1"/>
</dbReference>
<gene>
    <name evidence="2" type="ORF">BN8_00611</name>
</gene>
<evidence type="ECO:0000313" key="3">
    <source>
        <dbReference type="Proteomes" id="UP000009309"/>
    </source>
</evidence>
<dbReference type="OrthoDB" id="680421at2"/>
<protein>
    <submittedName>
        <fullName evidence="2">Putative transcriptional regulator, Crp/Fnr family</fullName>
    </submittedName>
</protein>